<evidence type="ECO:0000313" key="1">
    <source>
        <dbReference type="EMBL" id="AQQ80022.1"/>
    </source>
</evidence>
<name>A0A1S5YD45_9VIRU</name>
<protein>
    <submittedName>
        <fullName evidence="1">Uncharacterized protein</fullName>
    </submittedName>
</protein>
<evidence type="ECO:0000313" key="2">
    <source>
        <dbReference type="Proteomes" id="UP000203066"/>
    </source>
</evidence>
<dbReference type="Proteomes" id="UP000203066">
    <property type="component" value="Segment"/>
</dbReference>
<sequence length="360" mass="42725">MSSSCTVKNIFHQSENGCSMDNFNGQSIHLYYSTQYSVHPKTGIPLIKMLYNINDNINLEYQLNSLKATVITNITSDDINDISKFLNVYNFKIFLKTMIEIYFDNPIIIHDNDNDDDDNENILRHYEQRKKKHIYMYPKNFMDIYVIPQLNDGFTIDWFRPVNFIYDKRKILLGWQFIFLECLNIACKNLKIETNNLLENIDTRYRNLKKCHIRFFLKRPPPHLRCGEKYSKNNFTCSHQKSFKLFNNQNTNDDEEYIELKKNAKEALLYISTHNLFKDSYQICNKLLLRIGDLIGYDELTRKLNYKCNLLTKEKMLVCNLVFGRAETLHSILCCPTILINDNYIYSISELFHCKKISFS</sequence>
<dbReference type="GeneID" id="31050579"/>
<proteinExistence type="predicted"/>
<dbReference type="EMBL" id="KY009685">
    <property type="protein sequence ID" value="AQQ80022.1"/>
    <property type="molecule type" value="Genomic_DNA"/>
</dbReference>
<accession>A0A1S5YD45</accession>
<organism evidence="1 2">
    <name type="scientific">Leptopilina boulardi filamentous virus</name>
    <dbReference type="NCBI Taxonomy" id="552509"/>
    <lineage>
        <taxon>Viruses</taxon>
        <taxon>Viruses incertae sedis</taxon>
        <taxon>Naldaviricetes</taxon>
        <taxon>Lefavirales</taxon>
        <taxon>Filamentoviridae</taxon>
        <taxon>Alphafilamentovirus</taxon>
        <taxon>Alphafilamentovirus leboulardi</taxon>
    </lineage>
</organism>
<dbReference type="KEGG" id="vg:31050579"/>
<keyword evidence="2" id="KW-1185">Reference proteome</keyword>
<gene>
    <name evidence="1" type="ORF">LbFV_ORF102</name>
</gene>
<dbReference type="RefSeq" id="YP_009345706.1">
    <property type="nucleotide sequence ID" value="NC_033778.1"/>
</dbReference>
<reference evidence="1 2" key="1">
    <citation type="journal article" date="2016" name="Genome Biol. Evol.">
        <title>Genome Sequencing of the Behavior Manipulating Virus LbFV Reveals a Possible New Virus Family.</title>
        <authorList>
            <person name="Lepetit D."/>
            <person name="Gillet B."/>
            <person name="Hughes S."/>
            <person name="Kraaijeveld K."/>
            <person name="Varaldi J."/>
        </authorList>
    </citation>
    <scope>NUCLEOTIDE SEQUENCE [LARGE SCALE GENOMIC DNA]</scope>
    <source>
        <strain evidence="1">Valence Gotheron</strain>
    </source>
</reference>